<gene>
    <name evidence="6" type="primary">yesS_3</name>
    <name evidence="6" type="ORF">PMF13cell1_01709</name>
</gene>
<evidence type="ECO:0000256" key="2">
    <source>
        <dbReference type="ARBA" id="ARBA00023125"/>
    </source>
</evidence>
<sequence length="781" mass="90254">MKKIFGKTHRSYYKKILILMFAFVLAVILPFTALLYRKSQQNMLKNINQSNEQVLRQMKFNYTYFSENISALCLSTFFRYDVNAVMYNSEVDYNQLYLTLKNLRDNVLQSQPSLASIQIYNGQRKEWYSTESDAAAQGEILQRFVGEQDSTPKLRPVLRELSETNGQIETSQYVFSYFMYEYQEPSSGQDSYLVLNQNANWLIDNLTGAVSGSLPSSIYLAGASGDIFGYQKEETSVNEEELVRECMQKYISGRNEEKSQGYYVEKYNGKKFLVSYIDLEDRGNYIIMVQAYEQIFSNLIQLRNDFLVLCCIFGVIGILMLIHLSRKIYRPVNSLVGYVSGLEGESESQAAMEGEDEFAHLRDVYQKNNDVKEKLLQEKKSTRESLRRYLLANLLEESTEKNWEKYRKSMPESSLYGKEGRELAVAIFYLDSYTENKYGFTPGDSSLLLDTVSNVMTEMLTGYIAEPVKKENSCLVIILGSKEKLLDTADLRERISYVQRYIKTGFDVTVSAAVSHSSCNPEELTALYEQARKYGGYRLVYGPGCLLGAEECRKNMENPDNTYPRELNRRLKESLKLGSMEQIRGVLDRIQESVSDLSCDNISISMMSLVTEVNTVMNEINMARNLPVTIHFNEMYKRVIEVEFISILFEELSEYISSILSETYQKKEKENDKEKIFVQTVMEFVNQNYTDVNLSSQSIADYMNMSGRYIMKKFKQCTGLSLNEYILDIRMKQAAELLLHSKLPVNKIADNIGIENENYFYRLFKKVYGCTPREFSSRKDQ</sequence>
<dbReference type="Pfam" id="PF12833">
    <property type="entry name" value="HTH_18"/>
    <property type="match status" value="1"/>
</dbReference>
<evidence type="ECO:0000313" key="6">
    <source>
        <dbReference type="EMBL" id="QBE96171.1"/>
    </source>
</evidence>
<evidence type="ECO:0000256" key="1">
    <source>
        <dbReference type="ARBA" id="ARBA00023015"/>
    </source>
</evidence>
<dbReference type="SMART" id="SM00342">
    <property type="entry name" value="HTH_ARAC"/>
    <property type="match status" value="1"/>
</dbReference>
<keyword evidence="4" id="KW-0472">Membrane</keyword>
<dbReference type="InterPro" id="IPR009057">
    <property type="entry name" value="Homeodomain-like_sf"/>
</dbReference>
<protein>
    <submittedName>
        <fullName evidence="6">HTH-type transcriptional regulator YesS</fullName>
    </submittedName>
</protein>
<feature type="domain" description="HTH araC/xylS-type" evidence="5">
    <location>
        <begin position="679"/>
        <end position="778"/>
    </location>
</feature>
<dbReference type="PANTHER" id="PTHR43280:SF2">
    <property type="entry name" value="HTH-TYPE TRANSCRIPTIONAL REGULATOR EXSA"/>
    <property type="match status" value="1"/>
</dbReference>
<dbReference type="RefSeq" id="WP_130180456.1">
    <property type="nucleotide sequence ID" value="NZ_CP035945.1"/>
</dbReference>
<accession>A0A4P6LUS3</accession>
<dbReference type="SUPFAM" id="SSF46689">
    <property type="entry name" value="Homeodomain-like"/>
    <property type="match status" value="1"/>
</dbReference>
<dbReference type="GO" id="GO:0043565">
    <property type="term" value="F:sequence-specific DNA binding"/>
    <property type="evidence" value="ECO:0007669"/>
    <property type="project" value="InterPro"/>
</dbReference>
<keyword evidence="4" id="KW-1133">Transmembrane helix</keyword>
<dbReference type="AlphaFoldDB" id="A0A4P6LUS3"/>
<name>A0A4P6LUS3_9FIRM</name>
<evidence type="ECO:0000259" key="5">
    <source>
        <dbReference type="PROSITE" id="PS01124"/>
    </source>
</evidence>
<dbReference type="KEGG" id="bpro:PMF13cell1_01709"/>
<dbReference type="PROSITE" id="PS01124">
    <property type="entry name" value="HTH_ARAC_FAMILY_2"/>
    <property type="match status" value="1"/>
</dbReference>
<organism evidence="6 7">
    <name type="scientific">Blautia producta</name>
    <dbReference type="NCBI Taxonomy" id="33035"/>
    <lineage>
        <taxon>Bacteria</taxon>
        <taxon>Bacillati</taxon>
        <taxon>Bacillota</taxon>
        <taxon>Clostridia</taxon>
        <taxon>Lachnospirales</taxon>
        <taxon>Lachnospiraceae</taxon>
        <taxon>Blautia</taxon>
    </lineage>
</organism>
<keyword evidence="1" id="KW-0805">Transcription regulation</keyword>
<dbReference type="InterPro" id="IPR018062">
    <property type="entry name" value="HTH_AraC-typ_CS"/>
</dbReference>
<proteinExistence type="predicted"/>
<dbReference type="InterPro" id="IPR018060">
    <property type="entry name" value="HTH_AraC"/>
</dbReference>
<keyword evidence="2" id="KW-0238">DNA-binding</keyword>
<dbReference type="PROSITE" id="PS00041">
    <property type="entry name" value="HTH_ARAC_FAMILY_1"/>
    <property type="match status" value="1"/>
</dbReference>
<dbReference type="PANTHER" id="PTHR43280">
    <property type="entry name" value="ARAC-FAMILY TRANSCRIPTIONAL REGULATOR"/>
    <property type="match status" value="1"/>
</dbReference>
<keyword evidence="4" id="KW-0812">Transmembrane</keyword>
<feature type="transmembrane region" description="Helical" evidence="4">
    <location>
        <begin position="12"/>
        <end position="36"/>
    </location>
</feature>
<evidence type="ECO:0000256" key="4">
    <source>
        <dbReference type="SAM" id="Phobius"/>
    </source>
</evidence>
<evidence type="ECO:0000313" key="7">
    <source>
        <dbReference type="Proteomes" id="UP000289794"/>
    </source>
</evidence>
<reference evidence="6 7" key="1">
    <citation type="submission" date="2019-01" db="EMBL/GenBank/DDBJ databases">
        <title>PMF-metabolizing Aryl O-demethylase.</title>
        <authorList>
            <person name="Kim M."/>
        </authorList>
    </citation>
    <scope>NUCLEOTIDE SEQUENCE [LARGE SCALE GENOMIC DNA]</scope>
    <source>
        <strain evidence="6 7">PMF1</strain>
    </source>
</reference>
<keyword evidence="3" id="KW-0804">Transcription</keyword>
<evidence type="ECO:0000256" key="3">
    <source>
        <dbReference type="ARBA" id="ARBA00023163"/>
    </source>
</evidence>
<feature type="transmembrane region" description="Helical" evidence="4">
    <location>
        <begin position="306"/>
        <end position="324"/>
    </location>
</feature>
<dbReference type="Proteomes" id="UP000289794">
    <property type="component" value="Chromosome"/>
</dbReference>
<dbReference type="Gene3D" id="1.10.10.60">
    <property type="entry name" value="Homeodomain-like"/>
    <property type="match status" value="2"/>
</dbReference>
<dbReference type="EMBL" id="CP035945">
    <property type="protein sequence ID" value="QBE96171.1"/>
    <property type="molecule type" value="Genomic_DNA"/>
</dbReference>
<dbReference type="GO" id="GO:0003700">
    <property type="term" value="F:DNA-binding transcription factor activity"/>
    <property type="evidence" value="ECO:0007669"/>
    <property type="project" value="InterPro"/>
</dbReference>